<dbReference type="InterPro" id="IPR052159">
    <property type="entry name" value="Competence_DNA_uptake"/>
</dbReference>
<dbReference type="EMBL" id="CP001818">
    <property type="protein sequence ID" value="ACZ19353.1"/>
    <property type="molecule type" value="Genomic_DNA"/>
</dbReference>
<feature type="transmembrane region" description="Helical" evidence="6">
    <location>
        <begin position="259"/>
        <end position="288"/>
    </location>
</feature>
<evidence type="ECO:0000256" key="5">
    <source>
        <dbReference type="ARBA" id="ARBA00023136"/>
    </source>
</evidence>
<feature type="transmembrane region" description="Helical" evidence="6">
    <location>
        <begin position="338"/>
        <end position="355"/>
    </location>
</feature>
<evidence type="ECO:0000259" key="7">
    <source>
        <dbReference type="Pfam" id="PF03772"/>
    </source>
</evidence>
<feature type="domain" description="ComEC/Rec2-related protein" evidence="7">
    <location>
        <begin position="211"/>
        <end position="441"/>
    </location>
</feature>
<dbReference type="STRING" id="525903.Taci_1121"/>
<comment type="subcellular location">
    <subcellularLocation>
        <location evidence="1">Cell membrane</location>
        <topology evidence="1">Multi-pass membrane protein</topology>
    </subcellularLocation>
</comment>
<dbReference type="GO" id="GO:0005886">
    <property type="term" value="C:plasma membrane"/>
    <property type="evidence" value="ECO:0007669"/>
    <property type="project" value="UniProtKB-SubCell"/>
</dbReference>
<dbReference type="HOGENOM" id="CLU_044993_0_0_0"/>
<dbReference type="eggNOG" id="COG0658">
    <property type="taxonomic scope" value="Bacteria"/>
</dbReference>
<evidence type="ECO:0000256" key="2">
    <source>
        <dbReference type="ARBA" id="ARBA00022475"/>
    </source>
</evidence>
<gene>
    <name evidence="8" type="ordered locus">Taci_1121</name>
</gene>
<feature type="transmembrane region" description="Helical" evidence="6">
    <location>
        <begin position="454"/>
        <end position="473"/>
    </location>
</feature>
<keyword evidence="2" id="KW-1003">Cell membrane</keyword>
<feature type="transmembrane region" description="Helical" evidence="6">
    <location>
        <begin position="32"/>
        <end position="51"/>
    </location>
</feature>
<accession>D1B5R2</accession>
<keyword evidence="3 6" id="KW-0812">Transmembrane</keyword>
<protein>
    <submittedName>
        <fullName evidence="8">ComEC/Rec2-related protein</fullName>
    </submittedName>
</protein>
<evidence type="ECO:0000256" key="1">
    <source>
        <dbReference type="ARBA" id="ARBA00004651"/>
    </source>
</evidence>
<dbReference type="InterPro" id="IPR004477">
    <property type="entry name" value="ComEC_N"/>
</dbReference>
<reference evidence="8 9" key="1">
    <citation type="journal article" date="2009" name="Stand. Genomic Sci.">
        <title>Complete genome sequence of Thermanaerovibrio acidaminovorans type strain (Su883).</title>
        <authorList>
            <person name="Chovatia M."/>
            <person name="Sikorski J."/>
            <person name="Schroder M."/>
            <person name="Lapidus A."/>
            <person name="Nolan M."/>
            <person name="Tice H."/>
            <person name="Glavina Del Rio T."/>
            <person name="Copeland A."/>
            <person name="Cheng J.F."/>
            <person name="Lucas S."/>
            <person name="Chen F."/>
            <person name="Bruce D."/>
            <person name="Goodwin L."/>
            <person name="Pitluck S."/>
            <person name="Ivanova N."/>
            <person name="Mavromatis K."/>
            <person name="Ovchinnikova G."/>
            <person name="Pati A."/>
            <person name="Chen A."/>
            <person name="Palaniappan K."/>
            <person name="Land M."/>
            <person name="Hauser L."/>
            <person name="Chang Y.J."/>
            <person name="Jeffries C.D."/>
            <person name="Chain P."/>
            <person name="Saunders E."/>
            <person name="Detter J.C."/>
            <person name="Brettin T."/>
            <person name="Rohde M."/>
            <person name="Goker M."/>
            <person name="Spring S."/>
            <person name="Bristow J."/>
            <person name="Markowitz V."/>
            <person name="Hugenholtz P."/>
            <person name="Kyrpides N.C."/>
            <person name="Klenk H.P."/>
            <person name="Eisen J.A."/>
        </authorList>
    </citation>
    <scope>NUCLEOTIDE SEQUENCE [LARGE SCALE GENOMIC DNA]</scope>
    <source>
        <strain evidence="9">ATCC 49978 / DSM 6589 / Su883</strain>
    </source>
</reference>
<dbReference type="NCBIfam" id="TIGR00360">
    <property type="entry name" value="ComEC_N-term"/>
    <property type="match status" value="1"/>
</dbReference>
<evidence type="ECO:0000256" key="6">
    <source>
        <dbReference type="SAM" id="Phobius"/>
    </source>
</evidence>
<dbReference type="PANTHER" id="PTHR30619">
    <property type="entry name" value="DNA INTERNALIZATION/COMPETENCE PROTEIN COMEC/REC2"/>
    <property type="match status" value="1"/>
</dbReference>
<feature type="transmembrane region" description="Helical" evidence="6">
    <location>
        <begin position="58"/>
        <end position="78"/>
    </location>
</feature>
<organism evidence="8 9">
    <name type="scientific">Thermanaerovibrio acidaminovorans (strain ATCC 49978 / DSM 6589 / Su883)</name>
    <name type="common">Selenomonas acidaminovorans</name>
    <dbReference type="NCBI Taxonomy" id="525903"/>
    <lineage>
        <taxon>Bacteria</taxon>
        <taxon>Thermotogati</taxon>
        <taxon>Synergistota</taxon>
        <taxon>Synergistia</taxon>
        <taxon>Synergistales</taxon>
        <taxon>Synergistaceae</taxon>
        <taxon>Thermanaerovibrio</taxon>
    </lineage>
</organism>
<feature type="transmembrane region" description="Helical" evidence="6">
    <location>
        <begin position="308"/>
        <end position="331"/>
    </location>
</feature>
<evidence type="ECO:0000256" key="3">
    <source>
        <dbReference type="ARBA" id="ARBA00022692"/>
    </source>
</evidence>
<dbReference type="EnsemblBacteria" id="ACZ19353">
    <property type="protein sequence ID" value="ACZ19353"/>
    <property type="gene ID" value="Taci_1121"/>
</dbReference>
<dbReference type="OrthoDB" id="9761531at2"/>
<keyword evidence="4 6" id="KW-1133">Transmembrane helix</keyword>
<proteinExistence type="predicted"/>
<feature type="transmembrane region" description="Helical" evidence="6">
    <location>
        <begin position="226"/>
        <end position="247"/>
    </location>
</feature>
<dbReference type="AlphaFoldDB" id="D1B5R2"/>
<dbReference type="Pfam" id="PF03772">
    <property type="entry name" value="Competence"/>
    <property type="match status" value="1"/>
</dbReference>
<sequence>MGPLAEAPALLPALSVVLGASAARTQVPLWPCLAAVLALWGGACLIHLLVAQGGPRGLSWVAPWVLAFSLLGLLRGYWAVERRIEPSEVRCQGIVVHERTWGRGQAGLVSTPLGRLVVISRVPISEGDRVELSGRVVPLEPPEGDGFDQEVYWRSQGAVGAFEGGISVLQGESGVLSRLLKMRLHLERRVLLELPPLCRGYVAAALFGLRDQELTEAHRRWGTSHVLAVSGFHVGLVLLGFSLIPLFRGPRSIWLSIPLWGYVALAGFSASAVRAAAMAQVGLLGVALGRGVRGMGLLASGAYGVLMVNPWLGFNIGFMLSVSSVAVLLGYGARLGGAGYPLISAAVWFATYPLVSRWFGFAPLVGLLSNLLAMPFFTVYLGLLIPASALALALGVDWPVLPLEWVAEAYGGFMDLLWRAFPRVIPYHPALEMVSLWVLALGILLGLGFRGRRLWVAVGLVVISSLAFLWMGGYPLNGV</sequence>
<keyword evidence="9" id="KW-1185">Reference proteome</keyword>
<dbReference type="PANTHER" id="PTHR30619:SF7">
    <property type="entry name" value="BETA-LACTAMASE DOMAIN PROTEIN"/>
    <property type="match status" value="1"/>
</dbReference>
<dbReference type="RefSeq" id="WP_012869868.1">
    <property type="nucleotide sequence ID" value="NC_013522.1"/>
</dbReference>
<evidence type="ECO:0000313" key="9">
    <source>
        <dbReference type="Proteomes" id="UP000002030"/>
    </source>
</evidence>
<feature type="transmembrane region" description="Helical" evidence="6">
    <location>
        <begin position="361"/>
        <end position="383"/>
    </location>
</feature>
<dbReference type="KEGG" id="tai:Taci_1121"/>
<feature type="transmembrane region" description="Helical" evidence="6">
    <location>
        <begin position="427"/>
        <end position="447"/>
    </location>
</feature>
<dbReference type="Proteomes" id="UP000002030">
    <property type="component" value="Chromosome"/>
</dbReference>
<keyword evidence="5 6" id="KW-0472">Membrane</keyword>
<evidence type="ECO:0000313" key="8">
    <source>
        <dbReference type="EMBL" id="ACZ19353.1"/>
    </source>
</evidence>
<evidence type="ECO:0000256" key="4">
    <source>
        <dbReference type="ARBA" id="ARBA00022989"/>
    </source>
</evidence>
<name>D1B5R2_THEAS</name>